<evidence type="ECO:0000313" key="6">
    <source>
        <dbReference type="EMBL" id="VTZ52317.1"/>
    </source>
</evidence>
<accession>A0A8B6MB93</accession>
<keyword evidence="7" id="KW-1185">Reference proteome</keyword>
<reference evidence="6 7" key="1">
    <citation type="submission" date="2019-05" db="EMBL/GenBank/DDBJ databases">
        <authorList>
            <person name="Farhan Ul Haque M."/>
        </authorList>
    </citation>
    <scope>NUCLEOTIDE SEQUENCE [LARGE SCALE GENOMIC DNA]</scope>
    <source>
        <strain evidence="6">2</strain>
    </source>
</reference>
<dbReference type="PANTHER" id="PTHR42988:SF2">
    <property type="entry name" value="CYCLIC NUCLEOTIDE PHOSPHODIESTERASE CBUA0032-RELATED"/>
    <property type="match status" value="1"/>
</dbReference>
<dbReference type="SUPFAM" id="SSF56300">
    <property type="entry name" value="Metallo-dependent phosphatases"/>
    <property type="match status" value="1"/>
</dbReference>
<feature type="domain" description="Calcineurin-like phosphoesterase" evidence="5">
    <location>
        <begin position="6"/>
        <end position="228"/>
    </location>
</feature>
<keyword evidence="1" id="KW-0479">Metal-binding</keyword>
<dbReference type="InterPro" id="IPR029052">
    <property type="entry name" value="Metallo-depent_PP-like"/>
</dbReference>
<evidence type="ECO:0000256" key="1">
    <source>
        <dbReference type="ARBA" id="ARBA00022723"/>
    </source>
</evidence>
<gene>
    <name evidence="6" type="ORF">MPC4_70205</name>
</gene>
<dbReference type="GO" id="GO:0046872">
    <property type="term" value="F:metal ion binding"/>
    <property type="evidence" value="ECO:0007669"/>
    <property type="project" value="UniProtKB-KW"/>
</dbReference>
<dbReference type="GO" id="GO:0016787">
    <property type="term" value="F:hydrolase activity"/>
    <property type="evidence" value="ECO:0007669"/>
    <property type="project" value="UniProtKB-KW"/>
</dbReference>
<evidence type="ECO:0000256" key="3">
    <source>
        <dbReference type="ARBA" id="ARBA00023004"/>
    </source>
</evidence>
<dbReference type="Pfam" id="PF00149">
    <property type="entry name" value="Metallophos"/>
    <property type="match status" value="1"/>
</dbReference>
<evidence type="ECO:0000256" key="4">
    <source>
        <dbReference type="ARBA" id="ARBA00025742"/>
    </source>
</evidence>
<evidence type="ECO:0000259" key="5">
    <source>
        <dbReference type="Pfam" id="PF00149"/>
    </source>
</evidence>
<dbReference type="RefSeq" id="WP_174513914.1">
    <property type="nucleotide sequence ID" value="NZ_CABFMQ020000131.1"/>
</dbReference>
<dbReference type="InterPro" id="IPR050884">
    <property type="entry name" value="CNP_phosphodiesterase-III"/>
</dbReference>
<proteinExistence type="inferred from homology"/>
<name>A0A8B6MB93_METTU</name>
<comment type="similarity">
    <text evidence="4">Belongs to the cyclic nucleotide phosphodiesterase class-III family.</text>
</comment>
<dbReference type="Gene3D" id="3.60.21.10">
    <property type="match status" value="1"/>
</dbReference>
<keyword evidence="3" id="KW-0408">Iron</keyword>
<dbReference type="InterPro" id="IPR004843">
    <property type="entry name" value="Calcineurin-like_PHP"/>
</dbReference>
<evidence type="ECO:0000313" key="7">
    <source>
        <dbReference type="Proteomes" id="UP000485880"/>
    </source>
</evidence>
<sequence length="315" mass="34414">MATVQFRLAHLTDPHLGPLPRPRRRELLGKRVTGYLNWTRGRSLVHDMATLSHIVADIRAQNPDHVAMTGDIANIGLPAEFQLARKWLETLGPAEDVSFVPGNHDAYVRGSLPDLARVFAPWTKGENEPGGRFPYLRVRGKVALIGLSSAVPTPFFIASGRLGRRQIELAEKLLAEAAGRDLVRVVMLHHSPRTDAASLARGLTDARDFEEMIGRTGAELILHGHNHRLSVSHIEGPKRRAPVVGAPSASIARPASRHRAGYNLFEIAGSLRDYEIKGFARGLLPGTTTIGDLGPIPLGLSSPRGVRSRFRRVQG</sequence>
<dbReference type="AlphaFoldDB" id="A0A8B6MB93"/>
<comment type="caution">
    <text evidence="6">The sequence shown here is derived from an EMBL/GenBank/DDBJ whole genome shotgun (WGS) entry which is preliminary data.</text>
</comment>
<dbReference type="EMBL" id="CABFMQ020000131">
    <property type="protein sequence ID" value="VTZ52317.1"/>
    <property type="molecule type" value="Genomic_DNA"/>
</dbReference>
<dbReference type="PANTHER" id="PTHR42988">
    <property type="entry name" value="PHOSPHOHYDROLASE"/>
    <property type="match status" value="1"/>
</dbReference>
<keyword evidence="2" id="KW-0378">Hydrolase</keyword>
<organism evidence="6 7">
    <name type="scientific">Methylocella tundrae</name>
    <dbReference type="NCBI Taxonomy" id="227605"/>
    <lineage>
        <taxon>Bacteria</taxon>
        <taxon>Pseudomonadati</taxon>
        <taxon>Pseudomonadota</taxon>
        <taxon>Alphaproteobacteria</taxon>
        <taxon>Hyphomicrobiales</taxon>
        <taxon>Beijerinckiaceae</taxon>
        <taxon>Methylocella</taxon>
    </lineage>
</organism>
<protein>
    <submittedName>
        <fullName evidence="6">Metallophosphatase</fullName>
    </submittedName>
</protein>
<dbReference type="Proteomes" id="UP000485880">
    <property type="component" value="Unassembled WGS sequence"/>
</dbReference>
<evidence type="ECO:0000256" key="2">
    <source>
        <dbReference type="ARBA" id="ARBA00022801"/>
    </source>
</evidence>